<dbReference type="RefSeq" id="WP_119703334.1">
    <property type="nucleotide sequence ID" value="NZ_JBHSOI010000001.1"/>
</dbReference>
<dbReference type="Gene3D" id="3.30.300.20">
    <property type="match status" value="1"/>
</dbReference>
<dbReference type="EMBL" id="QUBR01000001">
    <property type="protein sequence ID" value="REK73221.1"/>
    <property type="molecule type" value="Genomic_DNA"/>
</dbReference>
<dbReference type="Proteomes" id="UP000265581">
    <property type="component" value="Unassembled WGS sequence"/>
</dbReference>
<protein>
    <submittedName>
        <fullName evidence="1">OsmC family peroxiredoxin</fullName>
    </submittedName>
</protein>
<accession>A0A371PBC5</accession>
<evidence type="ECO:0000313" key="2">
    <source>
        <dbReference type="Proteomes" id="UP000265581"/>
    </source>
</evidence>
<dbReference type="AlphaFoldDB" id="A0A371PBC5"/>
<proteinExistence type="predicted"/>
<dbReference type="InterPro" id="IPR015946">
    <property type="entry name" value="KH_dom-like_a/b"/>
</dbReference>
<comment type="caution">
    <text evidence="1">The sequence shown here is derived from an EMBL/GenBank/DDBJ whole genome shotgun (WGS) entry which is preliminary data.</text>
</comment>
<dbReference type="OrthoDB" id="4864805at2"/>
<reference evidence="1 2" key="1">
    <citation type="submission" date="2018-08" db="EMBL/GenBank/DDBJ databases">
        <title>Aeromicrobium sp. M2KJ-4, whole genome shotgun sequence.</title>
        <authorList>
            <person name="Tuo L."/>
        </authorList>
    </citation>
    <scope>NUCLEOTIDE SEQUENCE [LARGE SCALE GENOMIC DNA]</scope>
    <source>
        <strain evidence="1 2">M2KJ-4</strain>
    </source>
</reference>
<sequence length="142" mass="15322">MSGDTERSVELTRTGPSRYRATNVRGTTLDIGDGSTDDFTPVELLLVALAGCTALTVDPLVARRAEPETFDVHTRADKIRDELGNHLVDLLMRFDVAFPDGDDGERARALLPDAIAKAEDRLCTVARTLAIGAVADVEINDV</sequence>
<organism evidence="1 2">
    <name type="scientific">Aeromicrobium endophyticum</name>
    <dbReference type="NCBI Taxonomy" id="2292704"/>
    <lineage>
        <taxon>Bacteria</taxon>
        <taxon>Bacillati</taxon>
        <taxon>Actinomycetota</taxon>
        <taxon>Actinomycetes</taxon>
        <taxon>Propionibacteriales</taxon>
        <taxon>Nocardioidaceae</taxon>
        <taxon>Aeromicrobium</taxon>
    </lineage>
</organism>
<dbReference type="Pfam" id="PF02566">
    <property type="entry name" value="OsmC"/>
    <property type="match status" value="1"/>
</dbReference>
<dbReference type="InterPro" id="IPR003718">
    <property type="entry name" value="OsmC/Ohr_fam"/>
</dbReference>
<dbReference type="InterPro" id="IPR036102">
    <property type="entry name" value="OsmC/Ohrsf"/>
</dbReference>
<name>A0A371PBC5_9ACTN</name>
<evidence type="ECO:0000313" key="1">
    <source>
        <dbReference type="EMBL" id="REK73221.1"/>
    </source>
</evidence>
<dbReference type="SUPFAM" id="SSF82784">
    <property type="entry name" value="OsmC-like"/>
    <property type="match status" value="1"/>
</dbReference>
<keyword evidence="2" id="KW-1185">Reference proteome</keyword>
<gene>
    <name evidence="1" type="ORF">DX116_06545</name>
</gene>